<keyword evidence="3" id="KW-1185">Reference proteome</keyword>
<proteinExistence type="predicted"/>
<dbReference type="EMBL" id="VXIV02000031">
    <property type="protein sequence ID" value="KAF6041518.1"/>
    <property type="molecule type" value="Genomic_DNA"/>
</dbReference>
<dbReference type="Proteomes" id="UP000593567">
    <property type="component" value="Unassembled WGS sequence"/>
</dbReference>
<evidence type="ECO:0000313" key="2">
    <source>
        <dbReference type="EMBL" id="KAF6041518.1"/>
    </source>
</evidence>
<name>A0A7J7KTX8_BUGNE</name>
<evidence type="ECO:0000256" key="1">
    <source>
        <dbReference type="SAM" id="MobiDB-lite"/>
    </source>
</evidence>
<feature type="compositionally biased region" description="Basic and acidic residues" evidence="1">
    <location>
        <begin position="92"/>
        <end position="104"/>
    </location>
</feature>
<protein>
    <submittedName>
        <fullName evidence="2">Uncharacterized protein</fullName>
    </submittedName>
</protein>
<organism evidence="2 3">
    <name type="scientific">Bugula neritina</name>
    <name type="common">Brown bryozoan</name>
    <name type="synonym">Sertularia neritina</name>
    <dbReference type="NCBI Taxonomy" id="10212"/>
    <lineage>
        <taxon>Eukaryota</taxon>
        <taxon>Metazoa</taxon>
        <taxon>Spiralia</taxon>
        <taxon>Lophotrochozoa</taxon>
        <taxon>Bryozoa</taxon>
        <taxon>Gymnolaemata</taxon>
        <taxon>Cheilostomatida</taxon>
        <taxon>Flustrina</taxon>
        <taxon>Buguloidea</taxon>
        <taxon>Bugulidae</taxon>
        <taxon>Bugula</taxon>
    </lineage>
</organism>
<feature type="region of interest" description="Disordered" evidence="1">
    <location>
        <begin position="83"/>
        <end position="110"/>
    </location>
</feature>
<reference evidence="2" key="1">
    <citation type="submission" date="2020-06" db="EMBL/GenBank/DDBJ databases">
        <title>Draft genome of Bugula neritina, a colonial animal packing powerful symbionts and potential medicines.</title>
        <authorList>
            <person name="Rayko M."/>
        </authorList>
    </citation>
    <scope>NUCLEOTIDE SEQUENCE [LARGE SCALE GENOMIC DNA]</scope>
    <source>
        <strain evidence="2">Kwan_BN1</strain>
    </source>
</reference>
<evidence type="ECO:0000313" key="3">
    <source>
        <dbReference type="Proteomes" id="UP000593567"/>
    </source>
</evidence>
<feature type="compositionally biased region" description="Acidic residues" evidence="1">
    <location>
        <begin position="24"/>
        <end position="59"/>
    </location>
</feature>
<accession>A0A7J7KTX8</accession>
<gene>
    <name evidence="2" type="ORF">EB796_000173</name>
</gene>
<feature type="region of interest" description="Disordered" evidence="1">
    <location>
        <begin position="1"/>
        <end position="62"/>
    </location>
</feature>
<comment type="caution">
    <text evidence="2">The sequence shown here is derived from an EMBL/GenBank/DDBJ whole genome shotgun (WGS) entry which is preliminary data.</text>
</comment>
<dbReference type="AlphaFoldDB" id="A0A7J7KTX8"/>
<sequence length="151" mass="17325">MWPEEGLCPHVPPSASSDSRDESSVSEDESEDSIEFEFDEDSSVDSDDENLTEDFDDYSSEISPDAENFLSYLEQDFNACFGEQNYTDNGQEENKYGDGEKMEESNNSNNFTHDFILPSFDSFNEFPQAFNNDEDECNRAAEFLEQYLETL</sequence>